<evidence type="ECO:0000256" key="1">
    <source>
        <dbReference type="SAM" id="SignalP"/>
    </source>
</evidence>
<dbReference type="AlphaFoldDB" id="D8S6X6"/>
<dbReference type="Gramene" id="EFJ19885">
    <property type="protein sequence ID" value="EFJ19885"/>
    <property type="gene ID" value="SELMODRAFT_444057"/>
</dbReference>
<organism evidence="3">
    <name type="scientific">Selaginella moellendorffii</name>
    <name type="common">Spikemoss</name>
    <dbReference type="NCBI Taxonomy" id="88036"/>
    <lineage>
        <taxon>Eukaryota</taxon>
        <taxon>Viridiplantae</taxon>
        <taxon>Streptophyta</taxon>
        <taxon>Embryophyta</taxon>
        <taxon>Tracheophyta</taxon>
        <taxon>Lycopodiopsida</taxon>
        <taxon>Selaginellales</taxon>
        <taxon>Selaginellaceae</taxon>
        <taxon>Selaginella</taxon>
    </lineage>
</organism>
<feature type="signal peptide" evidence="1">
    <location>
        <begin position="1"/>
        <end position="18"/>
    </location>
</feature>
<name>D8S6X6_SELML</name>
<keyword evidence="3" id="KW-1185">Reference proteome</keyword>
<proteinExistence type="predicted"/>
<evidence type="ECO:0000313" key="2">
    <source>
        <dbReference type="EMBL" id="EFJ19885.1"/>
    </source>
</evidence>
<dbReference type="HOGENOM" id="CLU_666319_0_0_1"/>
<sequence>MELDCCLLVAALLSCLLGLDFCTVALHHYLLGCGCLSGAQCCSSLDEKVTLAGSLALSPLWASRPSFRELPWDVPAPAQSAYGSERAATTTMYRPKLIHRKAYAHLKTATTTLQSIIGKFVAFNGGGNAFKAVICATTRRALHGLTDDARTRCRWPPSSTTSIFNRGCFILHSDPDLLLSGDGTSSTEWDMRRGEMGFYGINVVRASLRPSRIVCSSRAVELLVKSITCVTKTHRFEEVSDIENLSKSLLELFRLDVPGMCVVTRRKLELQIDNIAVDASPGVAVETEVDDFIRLVVQIDRSFKDRDHDPEAEMIASGIAAYQELLDRVCESPPQELLLPGIVMRGTCPTFYLMRLSREMVECVKQGRRPGFSTRVDQYVLPGLVPPSSWDAIIVPEHRAHIAQCLESLKSFM</sequence>
<feature type="chain" id="PRO_5003122458" evidence="1">
    <location>
        <begin position="19"/>
        <end position="413"/>
    </location>
</feature>
<gene>
    <name evidence="2" type="ORF">SELMODRAFT_444057</name>
</gene>
<reference evidence="2 3" key="1">
    <citation type="journal article" date="2011" name="Science">
        <title>The Selaginella genome identifies genetic changes associated with the evolution of vascular plants.</title>
        <authorList>
            <person name="Banks J.A."/>
            <person name="Nishiyama T."/>
            <person name="Hasebe M."/>
            <person name="Bowman J.L."/>
            <person name="Gribskov M."/>
            <person name="dePamphilis C."/>
            <person name="Albert V.A."/>
            <person name="Aono N."/>
            <person name="Aoyama T."/>
            <person name="Ambrose B.A."/>
            <person name="Ashton N.W."/>
            <person name="Axtell M.J."/>
            <person name="Barker E."/>
            <person name="Barker M.S."/>
            <person name="Bennetzen J.L."/>
            <person name="Bonawitz N.D."/>
            <person name="Chapple C."/>
            <person name="Cheng C."/>
            <person name="Correa L.G."/>
            <person name="Dacre M."/>
            <person name="DeBarry J."/>
            <person name="Dreyer I."/>
            <person name="Elias M."/>
            <person name="Engstrom E.M."/>
            <person name="Estelle M."/>
            <person name="Feng L."/>
            <person name="Finet C."/>
            <person name="Floyd S.K."/>
            <person name="Frommer W.B."/>
            <person name="Fujita T."/>
            <person name="Gramzow L."/>
            <person name="Gutensohn M."/>
            <person name="Harholt J."/>
            <person name="Hattori M."/>
            <person name="Heyl A."/>
            <person name="Hirai T."/>
            <person name="Hiwatashi Y."/>
            <person name="Ishikawa M."/>
            <person name="Iwata M."/>
            <person name="Karol K.G."/>
            <person name="Koehler B."/>
            <person name="Kolukisaoglu U."/>
            <person name="Kubo M."/>
            <person name="Kurata T."/>
            <person name="Lalonde S."/>
            <person name="Li K."/>
            <person name="Li Y."/>
            <person name="Litt A."/>
            <person name="Lyons E."/>
            <person name="Manning G."/>
            <person name="Maruyama T."/>
            <person name="Michael T.P."/>
            <person name="Mikami K."/>
            <person name="Miyazaki S."/>
            <person name="Morinaga S."/>
            <person name="Murata T."/>
            <person name="Mueller-Roeber B."/>
            <person name="Nelson D.R."/>
            <person name="Obara M."/>
            <person name="Oguri Y."/>
            <person name="Olmstead R.G."/>
            <person name="Onodera N."/>
            <person name="Petersen B.L."/>
            <person name="Pils B."/>
            <person name="Prigge M."/>
            <person name="Rensing S.A."/>
            <person name="Riano-Pachon D.M."/>
            <person name="Roberts A.W."/>
            <person name="Sato Y."/>
            <person name="Scheller H.V."/>
            <person name="Schulz B."/>
            <person name="Schulz C."/>
            <person name="Shakirov E.V."/>
            <person name="Shibagaki N."/>
            <person name="Shinohara N."/>
            <person name="Shippen D.E."/>
            <person name="Soerensen I."/>
            <person name="Sotooka R."/>
            <person name="Sugimoto N."/>
            <person name="Sugita M."/>
            <person name="Sumikawa N."/>
            <person name="Tanurdzic M."/>
            <person name="Theissen G."/>
            <person name="Ulvskov P."/>
            <person name="Wakazuki S."/>
            <person name="Weng J.K."/>
            <person name="Willats W.W."/>
            <person name="Wipf D."/>
            <person name="Wolf P.G."/>
            <person name="Yang L."/>
            <person name="Zimmer A.D."/>
            <person name="Zhu Q."/>
            <person name="Mitros T."/>
            <person name="Hellsten U."/>
            <person name="Loque D."/>
            <person name="Otillar R."/>
            <person name="Salamov A."/>
            <person name="Schmutz J."/>
            <person name="Shapiro H."/>
            <person name="Lindquist E."/>
            <person name="Lucas S."/>
            <person name="Rokhsar D."/>
            <person name="Grigoriev I.V."/>
        </authorList>
    </citation>
    <scope>NUCLEOTIDE SEQUENCE [LARGE SCALE GENOMIC DNA]</scope>
</reference>
<dbReference type="EMBL" id="GL377604">
    <property type="protein sequence ID" value="EFJ19885.1"/>
    <property type="molecule type" value="Genomic_DNA"/>
</dbReference>
<dbReference type="Proteomes" id="UP000001514">
    <property type="component" value="Unassembled WGS sequence"/>
</dbReference>
<evidence type="ECO:0000313" key="3">
    <source>
        <dbReference type="Proteomes" id="UP000001514"/>
    </source>
</evidence>
<keyword evidence="1" id="KW-0732">Signal</keyword>
<protein>
    <submittedName>
        <fullName evidence="2">Uncharacterized protein</fullName>
    </submittedName>
</protein>
<dbReference type="InParanoid" id="D8S6X6"/>
<accession>D8S6X6</accession>
<dbReference type="KEGG" id="smo:SELMODRAFT_444057"/>